<dbReference type="InterPro" id="IPR017871">
    <property type="entry name" value="ABC_transporter-like_CS"/>
</dbReference>
<dbReference type="InterPro" id="IPR027417">
    <property type="entry name" value="P-loop_NTPase"/>
</dbReference>
<feature type="domain" description="ABC transporter" evidence="5">
    <location>
        <begin position="4"/>
        <end position="231"/>
    </location>
</feature>
<dbReference type="SMART" id="SM00382">
    <property type="entry name" value="AAA"/>
    <property type="match status" value="1"/>
</dbReference>
<evidence type="ECO:0000256" key="1">
    <source>
        <dbReference type="ARBA" id="ARBA00005417"/>
    </source>
</evidence>
<evidence type="ECO:0000313" key="6">
    <source>
        <dbReference type="EMBL" id="SDX73034.1"/>
    </source>
</evidence>
<accession>A0A1H3E532</accession>
<sequence length="306" mass="32774">MTMIETRGLTKEYGDVTAVTEVDLTVDRGDIHGFVGHNGAGKTTTMQMLTGLVTPTRGEAYIGGEPAGTRAATKKIGYAPQDPAFYESMTGRDYLTYMGELSAVDGSTRERADELLTRLNLTDAADQAVEGYSGGMLRRLAVGQAMLGDPELLILDEPTAALDPEGRAMIIDALESLTDEGTTIFVSSHVLTELEQFIDTVTFLKEGQVVTSGPLTEVLSDTGIERFVVDASDNDRAARLLATHESVDEVDRNDDGAVVVRTDDPEGFAVALPQALSDATLGLYSVDREGGLEERFLDILDDGGED</sequence>
<evidence type="ECO:0000256" key="2">
    <source>
        <dbReference type="ARBA" id="ARBA00022448"/>
    </source>
</evidence>
<protein>
    <submittedName>
        <fullName evidence="6">ABC-2 type transport system ATP-binding protein</fullName>
    </submittedName>
</protein>
<keyword evidence="2" id="KW-0813">Transport</keyword>
<dbReference type="PROSITE" id="PS50893">
    <property type="entry name" value="ABC_TRANSPORTER_2"/>
    <property type="match status" value="1"/>
</dbReference>
<dbReference type="RefSeq" id="WP_089765314.1">
    <property type="nucleotide sequence ID" value="NZ_FNPB01000002.1"/>
</dbReference>
<dbReference type="PANTHER" id="PTHR43335:SF4">
    <property type="entry name" value="ABC TRANSPORTER, ATP-BINDING PROTEIN"/>
    <property type="match status" value="1"/>
</dbReference>
<comment type="similarity">
    <text evidence="1">Belongs to the ABC transporter superfamily.</text>
</comment>
<keyword evidence="7" id="KW-1185">Reference proteome</keyword>
<keyword evidence="4 6" id="KW-0067">ATP-binding</keyword>
<dbReference type="OrthoDB" id="87732at2157"/>
<dbReference type="EMBL" id="FNPB01000002">
    <property type="protein sequence ID" value="SDX73034.1"/>
    <property type="molecule type" value="Genomic_DNA"/>
</dbReference>
<evidence type="ECO:0000259" key="5">
    <source>
        <dbReference type="PROSITE" id="PS50893"/>
    </source>
</evidence>
<dbReference type="PROSITE" id="PS00211">
    <property type="entry name" value="ABC_TRANSPORTER_1"/>
    <property type="match status" value="1"/>
</dbReference>
<dbReference type="GO" id="GO:0005524">
    <property type="term" value="F:ATP binding"/>
    <property type="evidence" value="ECO:0007669"/>
    <property type="project" value="UniProtKB-KW"/>
</dbReference>
<dbReference type="InterPro" id="IPR003593">
    <property type="entry name" value="AAA+_ATPase"/>
</dbReference>
<dbReference type="STRING" id="660517.SAMN04487946_10212"/>
<gene>
    <name evidence="6" type="ORF">SAMN04487946_10212</name>
</gene>
<evidence type="ECO:0000256" key="4">
    <source>
        <dbReference type="ARBA" id="ARBA00022840"/>
    </source>
</evidence>
<reference evidence="7" key="1">
    <citation type="submission" date="2016-10" db="EMBL/GenBank/DDBJ databases">
        <authorList>
            <person name="Varghese N."/>
            <person name="Submissions S."/>
        </authorList>
    </citation>
    <scope>NUCLEOTIDE SEQUENCE [LARGE SCALE GENOMIC DNA]</scope>
    <source>
        <strain evidence="7">CGMCC 1.10118</strain>
    </source>
</reference>
<dbReference type="Gene3D" id="3.40.50.300">
    <property type="entry name" value="P-loop containing nucleotide triphosphate hydrolases"/>
    <property type="match status" value="1"/>
</dbReference>
<dbReference type="Proteomes" id="UP000199170">
    <property type="component" value="Unassembled WGS sequence"/>
</dbReference>
<dbReference type="Pfam" id="PF00005">
    <property type="entry name" value="ABC_tran"/>
    <property type="match status" value="1"/>
</dbReference>
<dbReference type="CDD" id="cd03230">
    <property type="entry name" value="ABC_DR_subfamily_A"/>
    <property type="match status" value="1"/>
</dbReference>
<keyword evidence="3" id="KW-0547">Nucleotide-binding</keyword>
<organism evidence="6 7">
    <name type="scientific">Halobellus clavatus</name>
    <dbReference type="NCBI Taxonomy" id="660517"/>
    <lineage>
        <taxon>Archaea</taxon>
        <taxon>Methanobacteriati</taxon>
        <taxon>Methanobacteriota</taxon>
        <taxon>Stenosarchaea group</taxon>
        <taxon>Halobacteria</taxon>
        <taxon>Halobacteriales</taxon>
        <taxon>Haloferacaceae</taxon>
        <taxon>Halobellus</taxon>
    </lineage>
</organism>
<evidence type="ECO:0000256" key="3">
    <source>
        <dbReference type="ARBA" id="ARBA00022741"/>
    </source>
</evidence>
<dbReference type="SUPFAM" id="SSF52540">
    <property type="entry name" value="P-loop containing nucleoside triphosphate hydrolases"/>
    <property type="match status" value="1"/>
</dbReference>
<dbReference type="AlphaFoldDB" id="A0A1H3E532"/>
<evidence type="ECO:0000313" key="7">
    <source>
        <dbReference type="Proteomes" id="UP000199170"/>
    </source>
</evidence>
<dbReference type="GO" id="GO:0016887">
    <property type="term" value="F:ATP hydrolysis activity"/>
    <property type="evidence" value="ECO:0007669"/>
    <property type="project" value="InterPro"/>
</dbReference>
<dbReference type="PANTHER" id="PTHR43335">
    <property type="entry name" value="ABC TRANSPORTER, ATP-BINDING PROTEIN"/>
    <property type="match status" value="1"/>
</dbReference>
<name>A0A1H3E532_9EURY</name>
<dbReference type="InterPro" id="IPR003439">
    <property type="entry name" value="ABC_transporter-like_ATP-bd"/>
</dbReference>
<proteinExistence type="inferred from homology"/>